<dbReference type="CDD" id="cd00165">
    <property type="entry name" value="S4"/>
    <property type="match status" value="1"/>
</dbReference>
<keyword evidence="1 4" id="KW-0413">Isomerase</keyword>
<dbReference type="GO" id="GO:0003723">
    <property type="term" value="F:RNA binding"/>
    <property type="evidence" value="ECO:0007669"/>
    <property type="project" value="UniProtKB-KW"/>
</dbReference>
<dbReference type="SUPFAM" id="SSF55120">
    <property type="entry name" value="Pseudouridine synthase"/>
    <property type="match status" value="1"/>
</dbReference>
<dbReference type="PROSITE" id="PS50889">
    <property type="entry name" value="S4"/>
    <property type="match status" value="1"/>
</dbReference>
<evidence type="ECO:0000313" key="5">
    <source>
        <dbReference type="Proteomes" id="UP000237968"/>
    </source>
</evidence>
<protein>
    <submittedName>
        <fullName evidence="4">Ribosomal small subunit pseudouridine synthase A</fullName>
        <ecNumber evidence="4">5.4.99.19</ecNumber>
    </submittedName>
</protein>
<sequence>MPRLDQLLARNLGRSRREVTRLLRRGAVSRPGGETLRAGRTPIELAELPVELLVSGVPVRLREHAHLIQHKPVGVVTSRNDPLHPTALDLLEGAPMHALLRAVGRLDLDAAGLLLWTTDTPMIHALTHPKRRVPRTYHVALARGWTPPPRGVDGSIELELADRSRPRIVELEPLAESARHPALEPPEGTGALATITLLDGAYHEVKRIFAALDSHVLRLARVAHAGLWLPEDLAAGAWRELDSLPNAAA</sequence>
<dbReference type="Gene3D" id="3.30.70.580">
    <property type="entry name" value="Pseudouridine synthase I, catalytic domain, N-terminal subdomain"/>
    <property type="match status" value="1"/>
</dbReference>
<feature type="domain" description="Pseudouridine synthase RsuA/RluA-like" evidence="3">
    <location>
        <begin position="67"/>
        <end position="211"/>
    </location>
</feature>
<dbReference type="InterPro" id="IPR006145">
    <property type="entry name" value="PsdUridine_synth_RsuA/RluA"/>
</dbReference>
<dbReference type="AlphaFoldDB" id="A0A2S9YJL6"/>
<organism evidence="4 5">
    <name type="scientific">Enhygromyxa salina</name>
    <dbReference type="NCBI Taxonomy" id="215803"/>
    <lineage>
        <taxon>Bacteria</taxon>
        <taxon>Pseudomonadati</taxon>
        <taxon>Myxococcota</taxon>
        <taxon>Polyangia</taxon>
        <taxon>Nannocystales</taxon>
        <taxon>Nannocystaceae</taxon>
        <taxon>Enhygromyxa</taxon>
    </lineage>
</organism>
<evidence type="ECO:0000259" key="3">
    <source>
        <dbReference type="Pfam" id="PF00849"/>
    </source>
</evidence>
<dbReference type="Proteomes" id="UP000237968">
    <property type="component" value="Unassembled WGS sequence"/>
</dbReference>
<evidence type="ECO:0000256" key="1">
    <source>
        <dbReference type="ARBA" id="ARBA00023235"/>
    </source>
</evidence>
<dbReference type="Gene3D" id="3.30.70.1560">
    <property type="entry name" value="Alpha-L RNA-binding motif"/>
    <property type="match status" value="1"/>
</dbReference>
<name>A0A2S9YJL6_9BACT</name>
<dbReference type="OrthoDB" id="9807213at2"/>
<reference evidence="4 5" key="1">
    <citation type="submission" date="2018-03" db="EMBL/GenBank/DDBJ databases">
        <title>Draft Genome Sequences of the Obligatory Marine Myxobacteria Enhygromyxa salina SWB005.</title>
        <authorList>
            <person name="Poehlein A."/>
            <person name="Moghaddam J.A."/>
            <person name="Harms H."/>
            <person name="Alanjari M."/>
            <person name="Koenig G.M."/>
            <person name="Daniel R."/>
            <person name="Schaeberle T.F."/>
        </authorList>
    </citation>
    <scope>NUCLEOTIDE SEQUENCE [LARGE SCALE GENOMIC DNA]</scope>
    <source>
        <strain evidence="4 5">SWB005</strain>
    </source>
</reference>
<dbReference type="Pfam" id="PF00849">
    <property type="entry name" value="PseudoU_synth_2"/>
    <property type="match status" value="1"/>
</dbReference>
<dbReference type="InterPro" id="IPR020103">
    <property type="entry name" value="PsdUridine_synth_cat_dom_sf"/>
</dbReference>
<gene>
    <name evidence="4" type="primary">rsuA</name>
    <name evidence="4" type="ORF">ENSA5_03900</name>
</gene>
<dbReference type="EC" id="5.4.99.19" evidence="4"/>
<keyword evidence="5" id="KW-1185">Reference proteome</keyword>
<accession>A0A2S9YJL6</accession>
<dbReference type="RefSeq" id="WP_106389861.1">
    <property type="nucleotide sequence ID" value="NZ_PVNK01000017.1"/>
</dbReference>
<keyword evidence="2" id="KW-0694">RNA-binding</keyword>
<dbReference type="GO" id="GO:0006396">
    <property type="term" value="P:RNA processing"/>
    <property type="evidence" value="ECO:0007669"/>
    <property type="project" value="UniProtKB-ARBA"/>
</dbReference>
<dbReference type="GO" id="GO:0160136">
    <property type="term" value="F:16S rRNA pseudouridine(516) synthase activity"/>
    <property type="evidence" value="ECO:0007669"/>
    <property type="project" value="UniProtKB-EC"/>
</dbReference>
<evidence type="ECO:0000313" key="4">
    <source>
        <dbReference type="EMBL" id="PRQ05271.1"/>
    </source>
</evidence>
<dbReference type="GO" id="GO:0001522">
    <property type="term" value="P:pseudouridine synthesis"/>
    <property type="evidence" value="ECO:0007669"/>
    <property type="project" value="InterPro"/>
</dbReference>
<dbReference type="InterPro" id="IPR042092">
    <property type="entry name" value="PsdUridine_s_RsuA/RluB/E/F_cat"/>
</dbReference>
<proteinExistence type="predicted"/>
<dbReference type="EMBL" id="PVNK01000017">
    <property type="protein sequence ID" value="PRQ05271.1"/>
    <property type="molecule type" value="Genomic_DNA"/>
</dbReference>
<comment type="caution">
    <text evidence="4">The sequence shown here is derived from an EMBL/GenBank/DDBJ whole genome shotgun (WGS) entry which is preliminary data.</text>
</comment>
<dbReference type="InterPro" id="IPR050343">
    <property type="entry name" value="RsuA_PseudoU_synthase"/>
</dbReference>
<evidence type="ECO:0000256" key="2">
    <source>
        <dbReference type="PROSITE-ProRule" id="PRU00182"/>
    </source>
</evidence>
<dbReference type="InterPro" id="IPR020094">
    <property type="entry name" value="TruA/RsuA/RluB/E/F_N"/>
</dbReference>
<dbReference type="PANTHER" id="PTHR47683:SF4">
    <property type="entry name" value="PSEUDOURIDINE SYNTHASE"/>
    <property type="match status" value="1"/>
</dbReference>
<dbReference type="PANTHER" id="PTHR47683">
    <property type="entry name" value="PSEUDOURIDINE SYNTHASE FAMILY PROTEIN-RELATED"/>
    <property type="match status" value="1"/>
</dbReference>